<dbReference type="AlphaFoldDB" id="A0A3B0XND0"/>
<proteinExistence type="predicted"/>
<feature type="non-terminal residue" evidence="1">
    <location>
        <position position="36"/>
    </location>
</feature>
<sequence>MTELGESSAVTSITDEEIEENHYAGVRYLYPNGAPY</sequence>
<evidence type="ECO:0000313" key="1">
    <source>
        <dbReference type="EMBL" id="VAW63409.1"/>
    </source>
</evidence>
<name>A0A3B0XND0_9ZZZZ</name>
<organism evidence="1">
    <name type="scientific">hydrothermal vent metagenome</name>
    <dbReference type="NCBI Taxonomy" id="652676"/>
    <lineage>
        <taxon>unclassified sequences</taxon>
        <taxon>metagenomes</taxon>
        <taxon>ecological metagenomes</taxon>
    </lineage>
</organism>
<gene>
    <name evidence="1" type="ORF">MNBD_GAMMA11-1582</name>
</gene>
<reference evidence="1" key="1">
    <citation type="submission" date="2018-06" db="EMBL/GenBank/DDBJ databases">
        <authorList>
            <person name="Zhirakovskaya E."/>
        </authorList>
    </citation>
    <scope>NUCLEOTIDE SEQUENCE</scope>
</reference>
<accession>A0A3B0XND0</accession>
<dbReference type="EMBL" id="UOFG01000199">
    <property type="protein sequence ID" value="VAW63409.1"/>
    <property type="molecule type" value="Genomic_DNA"/>
</dbReference>
<protein>
    <submittedName>
        <fullName evidence="1">Uncharacterized protein</fullName>
    </submittedName>
</protein>